<dbReference type="PANTHER" id="PTHR34387">
    <property type="entry name" value="SLR1258 PROTEIN"/>
    <property type="match status" value="1"/>
</dbReference>
<dbReference type="AlphaFoldDB" id="A0A120JTR6"/>
<dbReference type="Pfam" id="PF04402">
    <property type="entry name" value="SIMPL"/>
    <property type="match status" value="1"/>
</dbReference>
<dbReference type="Proteomes" id="UP000063781">
    <property type="component" value="Chromosome"/>
</dbReference>
<reference evidence="1 2" key="1">
    <citation type="submission" date="2015-10" db="EMBL/GenBank/DDBJ databases">
        <title>Erysipelothrix larvae sp. LV19 isolated from the larval gut of the rhinoceros beetle, Trypoxylus dichotomus.</title>
        <authorList>
            <person name="Lim S."/>
            <person name="Kim B.-C."/>
        </authorList>
    </citation>
    <scope>NUCLEOTIDE SEQUENCE [LARGE SCALE GENOMIC DNA]</scope>
    <source>
        <strain evidence="1 2">LV19</strain>
    </source>
</reference>
<evidence type="ECO:0008006" key="3">
    <source>
        <dbReference type="Google" id="ProtNLM"/>
    </source>
</evidence>
<dbReference type="KEGG" id="erl:AOC36_06990"/>
<accession>A0A120JTR6</accession>
<sequence>MNHNVNTLTVQGTGTVMKKPNRIVLYTTLVQRGITSSDAMKKLEQNYQDFVNIFVRLGYDPNDLLTSSINISLINEAKFEQKSIECTQDITFETDLQLHSISELLAALHTHNNFNLSVAYRYSDEDGARLEAIEMAVMDAKRVAHVISTSSEVTLGSIAHIEYIDASQTPYHIRAMGVNSEYSTIQTRDITFTQTLTITWQLH</sequence>
<dbReference type="PANTHER" id="PTHR34387:SF2">
    <property type="entry name" value="SLR1258 PROTEIN"/>
    <property type="match status" value="1"/>
</dbReference>
<dbReference type="InterPro" id="IPR007497">
    <property type="entry name" value="SIMPL/DUF541"/>
</dbReference>
<dbReference type="RefSeq" id="WP_067632797.1">
    <property type="nucleotide sequence ID" value="NZ_CP013213.1"/>
</dbReference>
<dbReference type="Gene3D" id="3.30.110.170">
    <property type="entry name" value="Protein of unknown function (DUF541), domain 1"/>
    <property type="match status" value="1"/>
</dbReference>
<protein>
    <recommendedName>
        <fullName evidence="3">SIMPL domain-containing protein</fullName>
    </recommendedName>
</protein>
<dbReference type="GO" id="GO:0006974">
    <property type="term" value="P:DNA damage response"/>
    <property type="evidence" value="ECO:0007669"/>
    <property type="project" value="TreeGrafter"/>
</dbReference>
<name>A0A120JTR6_9FIRM</name>
<dbReference type="Gene3D" id="3.30.70.2970">
    <property type="entry name" value="Protein of unknown function (DUF541), domain 2"/>
    <property type="match status" value="1"/>
</dbReference>
<evidence type="ECO:0000313" key="2">
    <source>
        <dbReference type="Proteomes" id="UP000063781"/>
    </source>
</evidence>
<dbReference type="OrthoDB" id="1887545at2"/>
<gene>
    <name evidence="1" type="ORF">AOC36_06990</name>
</gene>
<keyword evidence="2" id="KW-1185">Reference proteome</keyword>
<dbReference type="STRING" id="1514105.AOC36_06990"/>
<organism evidence="1 2">
    <name type="scientific">Erysipelothrix larvae</name>
    <dbReference type="NCBI Taxonomy" id="1514105"/>
    <lineage>
        <taxon>Bacteria</taxon>
        <taxon>Bacillati</taxon>
        <taxon>Bacillota</taxon>
        <taxon>Erysipelotrichia</taxon>
        <taxon>Erysipelotrichales</taxon>
        <taxon>Erysipelotrichaceae</taxon>
        <taxon>Erysipelothrix</taxon>
    </lineage>
</organism>
<evidence type="ECO:0000313" key="1">
    <source>
        <dbReference type="EMBL" id="AMC93737.1"/>
    </source>
</evidence>
<dbReference type="EMBL" id="CP013213">
    <property type="protein sequence ID" value="AMC93737.1"/>
    <property type="molecule type" value="Genomic_DNA"/>
</dbReference>
<proteinExistence type="predicted"/>
<dbReference type="InterPro" id="IPR052022">
    <property type="entry name" value="26kDa_periplasmic_antigen"/>
</dbReference>